<protein>
    <recommendedName>
        <fullName evidence="5">DUF1641 domain-containing protein</fullName>
    </recommendedName>
</protein>
<evidence type="ECO:0000313" key="2">
    <source>
        <dbReference type="EMBL" id="PTQ54074.1"/>
    </source>
</evidence>
<dbReference type="InterPro" id="IPR012440">
    <property type="entry name" value="DUF1641"/>
</dbReference>
<dbReference type="Proteomes" id="UP000244180">
    <property type="component" value="Unassembled WGS sequence"/>
</dbReference>
<dbReference type="Pfam" id="PF07849">
    <property type="entry name" value="DUF1641"/>
    <property type="match status" value="1"/>
</dbReference>
<comment type="caution">
    <text evidence="1">The sequence shown here is derived from an EMBL/GenBank/DDBJ whole genome shotgun (WGS) entry which is preliminary data.</text>
</comment>
<reference evidence="1 3" key="1">
    <citation type="submission" date="2015-09" db="EMBL/GenBank/DDBJ databases">
        <title>Draft genome sequence of Hydrogenibacillus schlegelii DSM 2000.</title>
        <authorList>
            <person name="Hemp J."/>
        </authorList>
    </citation>
    <scope>NUCLEOTIDE SEQUENCE [LARGE SCALE GENOMIC DNA]</scope>
    <source>
        <strain evidence="1 3">MA 48</strain>
    </source>
</reference>
<name>A0A132MGM5_HYDSH</name>
<dbReference type="Proteomes" id="UP000243024">
    <property type="component" value="Unassembled WGS sequence"/>
</dbReference>
<evidence type="ECO:0000313" key="3">
    <source>
        <dbReference type="Proteomes" id="UP000243024"/>
    </source>
</evidence>
<dbReference type="EMBL" id="JXBB01000001">
    <property type="protein sequence ID" value="OAR05485.1"/>
    <property type="molecule type" value="Genomic_DNA"/>
</dbReference>
<organism evidence="1 3">
    <name type="scientific">Hydrogenibacillus schlegelii</name>
    <name type="common">Bacillus schlegelii</name>
    <dbReference type="NCBI Taxonomy" id="1484"/>
    <lineage>
        <taxon>Bacteria</taxon>
        <taxon>Bacillati</taxon>
        <taxon>Bacillota</taxon>
        <taxon>Bacilli</taxon>
        <taxon>Bacillales</taxon>
        <taxon>Bacillales Family X. Incertae Sedis</taxon>
        <taxon>Hydrogenibacillus</taxon>
    </lineage>
</organism>
<dbReference type="RefSeq" id="WP_066197608.1">
    <property type="nucleotide sequence ID" value="NZ_CBCSAS010000013.1"/>
</dbReference>
<dbReference type="STRING" id="1484.SA87_11385"/>
<accession>A0A132MGM5</accession>
<evidence type="ECO:0008006" key="5">
    <source>
        <dbReference type="Google" id="ProtNLM"/>
    </source>
</evidence>
<keyword evidence="3" id="KW-1185">Reference proteome</keyword>
<evidence type="ECO:0000313" key="1">
    <source>
        <dbReference type="EMBL" id="OAR05485.1"/>
    </source>
</evidence>
<dbReference type="EMBL" id="PEBV01000007">
    <property type="protein sequence ID" value="PTQ54074.1"/>
    <property type="molecule type" value="Genomic_DNA"/>
</dbReference>
<sequence length="179" mass="19911">MEVEWTKKDVEWTEKAVGALEKLDDWLTEERLARLEALLRRSEEAAPLLDRLQAMHERGTLDALFEIAEFVAVAKSSMTQPMIQDVTGLFVRAAMALDDAVSAGLIDDLKALGEAYRTVKLGKETPPEPKSTLALLRALSDPEVRSALGFGLALFKHWARVRRERSDAQDRTGVHEAGV</sequence>
<proteinExistence type="predicted"/>
<evidence type="ECO:0000313" key="4">
    <source>
        <dbReference type="Proteomes" id="UP000244180"/>
    </source>
</evidence>
<reference evidence="2 4" key="2">
    <citation type="submission" date="2017-08" db="EMBL/GenBank/DDBJ databases">
        <title>Burning lignite coal seam in the remote Altai Mountains harbors a hydrogen-driven thermophilic microbial community.</title>
        <authorList>
            <person name="Kadnikov V.V."/>
            <person name="Mardanov A.V."/>
            <person name="Ivasenko D."/>
            <person name="Beletsky A.V."/>
            <person name="Karnachuk O.V."/>
            <person name="Ravin N.V."/>
        </authorList>
    </citation>
    <scope>NUCLEOTIDE SEQUENCE [LARGE SCALE GENOMIC DNA]</scope>
    <source>
        <strain evidence="2">AL33</strain>
    </source>
</reference>
<gene>
    <name evidence="2" type="ORF">HSCHL_0928</name>
    <name evidence="1" type="ORF">SA87_11385</name>
</gene>
<dbReference type="AlphaFoldDB" id="A0A132MGM5"/>